<accession>A0AA96EJM0</accession>
<dbReference type="EMBL" id="OR338916">
    <property type="protein sequence ID" value="WNL49460.1"/>
    <property type="molecule type" value="Genomic_DNA"/>
</dbReference>
<keyword evidence="2" id="KW-1185">Reference proteome</keyword>
<sequence length="180" mass="20708">MSYLEIKATEFKSYNRYFTKVMYDLGVTLKLCPECHKDNAAFWNHKEKPMTIELEGNYARINNLYHLTALAHELGHAAQNADKGFTSNNDALAHFGVHEAEIDAWERAFHMCAEAGFTKEQMYMTYDDMLDALPAYFSEQGLDWSLYVAMRVDAEPKLLELDYALARCRVAFLEALNTVQ</sequence>
<evidence type="ECO:0000313" key="2">
    <source>
        <dbReference type="Proteomes" id="UP001304814"/>
    </source>
</evidence>
<organism evidence="1 2">
    <name type="scientific">Bacillus phage DZ1</name>
    <dbReference type="NCBI Taxonomy" id="3075862"/>
    <lineage>
        <taxon>Viruses</taxon>
        <taxon>Duplodnaviria</taxon>
        <taxon>Heunggongvirae</taxon>
        <taxon>Uroviricota</taxon>
        <taxon>Caudoviricetes</taxon>
        <taxon>Ehrlichviridae</taxon>
        <taxon>Dazunavirus</taxon>
        <taxon>Dazunavirus DZ1</taxon>
    </lineage>
</organism>
<evidence type="ECO:0000313" key="1">
    <source>
        <dbReference type="EMBL" id="WNL49460.1"/>
    </source>
</evidence>
<name>A0AA96EJM0_9CAUD</name>
<protein>
    <submittedName>
        <fullName evidence="1">Uncharacterized protein</fullName>
    </submittedName>
</protein>
<dbReference type="Proteomes" id="UP001304814">
    <property type="component" value="Segment"/>
</dbReference>
<reference evidence="1 2" key="1">
    <citation type="submission" date="2023-07" db="EMBL/GenBank/DDBJ databases">
        <title>Isolation and characterization of Bacillus cereus bacteriophage DZ1 and its application in foods.</title>
        <authorList>
            <person name="Huang Z."/>
            <person name="Ding Y."/>
            <person name="Wu Q."/>
        </authorList>
    </citation>
    <scope>NUCLEOTIDE SEQUENCE [LARGE SCALE GENOMIC DNA]</scope>
</reference>
<proteinExistence type="predicted"/>